<gene>
    <name evidence="1" type="ORF">FHR80_004484</name>
</gene>
<comment type="caution">
    <text evidence="1">The sequence shown here is derived from an EMBL/GenBank/DDBJ whole genome shotgun (WGS) entry which is preliminary data.</text>
</comment>
<dbReference type="AlphaFoldDB" id="A0A7W4YED3"/>
<dbReference type="EMBL" id="JACHVX010000011">
    <property type="protein sequence ID" value="MBB2925537.1"/>
    <property type="molecule type" value="Genomic_DNA"/>
</dbReference>
<dbReference type="Proteomes" id="UP000518206">
    <property type="component" value="Unassembled WGS sequence"/>
</dbReference>
<protein>
    <submittedName>
        <fullName evidence="1">Uncharacterized protein</fullName>
    </submittedName>
</protein>
<organism evidence="1 2">
    <name type="scientific">Cellulomonas cellasea</name>
    <dbReference type="NCBI Taxonomy" id="43670"/>
    <lineage>
        <taxon>Bacteria</taxon>
        <taxon>Bacillati</taxon>
        <taxon>Actinomycetota</taxon>
        <taxon>Actinomycetes</taxon>
        <taxon>Micrococcales</taxon>
        <taxon>Cellulomonadaceae</taxon>
        <taxon>Cellulomonas</taxon>
    </lineage>
</organism>
<evidence type="ECO:0000313" key="1">
    <source>
        <dbReference type="EMBL" id="MBB2925537.1"/>
    </source>
</evidence>
<sequence>MGAFFERGHDKVAEGALLAAEYDGSVARLLADHGYGRTKSVTDAAVTRGGWERCAVEDCDYAGTPSSIAVHRRKVGH</sequence>
<evidence type="ECO:0000313" key="2">
    <source>
        <dbReference type="Proteomes" id="UP000518206"/>
    </source>
</evidence>
<reference evidence="1 2" key="2">
    <citation type="submission" date="2020-08" db="EMBL/GenBank/DDBJ databases">
        <authorList>
            <person name="Partida-Martinez L."/>
            <person name="Huntemann M."/>
            <person name="Clum A."/>
            <person name="Wang J."/>
            <person name="Palaniappan K."/>
            <person name="Ritter S."/>
            <person name="Chen I.-M."/>
            <person name="Stamatis D."/>
            <person name="Reddy T."/>
            <person name="O'Malley R."/>
            <person name="Daum C."/>
            <person name="Shapiro N."/>
            <person name="Ivanova N."/>
            <person name="Kyrpides N."/>
            <person name="Woyke T."/>
        </authorList>
    </citation>
    <scope>NUCLEOTIDE SEQUENCE [LARGE SCALE GENOMIC DNA]</scope>
    <source>
        <strain evidence="1 2">RAS26</strain>
    </source>
</reference>
<reference evidence="1 2" key="1">
    <citation type="submission" date="2020-08" db="EMBL/GenBank/DDBJ databases">
        <title>The Agave Microbiome: Exploring the role of microbial communities in plant adaptations to desert environments.</title>
        <authorList>
            <person name="Partida-Martinez L.P."/>
        </authorList>
    </citation>
    <scope>NUCLEOTIDE SEQUENCE [LARGE SCALE GENOMIC DNA]</scope>
    <source>
        <strain evidence="1 2">RAS26</strain>
    </source>
</reference>
<accession>A0A7W4YED3</accession>
<name>A0A7W4YED3_9CELL</name>
<dbReference type="RefSeq" id="WP_183298245.1">
    <property type="nucleotide sequence ID" value="NZ_JACHVX010000011.1"/>
</dbReference>
<proteinExistence type="predicted"/>